<evidence type="ECO:0000313" key="1">
    <source>
        <dbReference type="EMBL" id="KAH3876773.1"/>
    </source>
</evidence>
<comment type="caution">
    <text evidence="1">The sequence shown here is derived from an EMBL/GenBank/DDBJ whole genome shotgun (WGS) entry which is preliminary data.</text>
</comment>
<reference evidence="1" key="2">
    <citation type="submission" date="2020-11" db="EMBL/GenBank/DDBJ databases">
        <authorList>
            <person name="McCartney M.A."/>
            <person name="Auch B."/>
            <person name="Kono T."/>
            <person name="Mallez S."/>
            <person name="Becker A."/>
            <person name="Gohl D.M."/>
            <person name="Silverstein K.A.T."/>
            <person name="Koren S."/>
            <person name="Bechman K.B."/>
            <person name="Herman A."/>
            <person name="Abrahante J.E."/>
            <person name="Garbe J."/>
        </authorList>
    </citation>
    <scope>NUCLEOTIDE SEQUENCE</scope>
    <source>
        <strain evidence="1">Duluth1</strain>
        <tissue evidence="1">Whole animal</tissue>
    </source>
</reference>
<gene>
    <name evidence="1" type="ORF">DPMN_000623</name>
</gene>
<keyword evidence="2" id="KW-1185">Reference proteome</keyword>
<name>A0A9D4MHQ9_DREPO</name>
<protein>
    <submittedName>
        <fullName evidence="1">Uncharacterized protein</fullName>
    </submittedName>
</protein>
<feature type="non-terminal residue" evidence="1">
    <location>
        <position position="1"/>
    </location>
</feature>
<dbReference type="Proteomes" id="UP000828390">
    <property type="component" value="Unassembled WGS sequence"/>
</dbReference>
<sequence length="56" mass="6428">MKRSRVRFLGVYGEDLKNAPAVGIEPVTSRSLGGHHIHYATATKFRIMRRLIWVYA</sequence>
<organism evidence="1 2">
    <name type="scientific">Dreissena polymorpha</name>
    <name type="common">Zebra mussel</name>
    <name type="synonym">Mytilus polymorpha</name>
    <dbReference type="NCBI Taxonomy" id="45954"/>
    <lineage>
        <taxon>Eukaryota</taxon>
        <taxon>Metazoa</taxon>
        <taxon>Spiralia</taxon>
        <taxon>Lophotrochozoa</taxon>
        <taxon>Mollusca</taxon>
        <taxon>Bivalvia</taxon>
        <taxon>Autobranchia</taxon>
        <taxon>Heteroconchia</taxon>
        <taxon>Euheterodonta</taxon>
        <taxon>Imparidentia</taxon>
        <taxon>Neoheterodontei</taxon>
        <taxon>Myida</taxon>
        <taxon>Dreissenoidea</taxon>
        <taxon>Dreissenidae</taxon>
        <taxon>Dreissena</taxon>
    </lineage>
</organism>
<accession>A0A9D4MHQ9</accession>
<reference evidence="1" key="1">
    <citation type="journal article" date="2019" name="bioRxiv">
        <title>The Genome of the Zebra Mussel, Dreissena polymorpha: A Resource for Invasive Species Research.</title>
        <authorList>
            <person name="McCartney M.A."/>
            <person name="Auch B."/>
            <person name="Kono T."/>
            <person name="Mallez S."/>
            <person name="Zhang Y."/>
            <person name="Obille A."/>
            <person name="Becker A."/>
            <person name="Abrahante J.E."/>
            <person name="Garbe J."/>
            <person name="Badalamenti J.P."/>
            <person name="Herman A."/>
            <person name="Mangelson H."/>
            <person name="Liachko I."/>
            <person name="Sullivan S."/>
            <person name="Sone E.D."/>
            <person name="Koren S."/>
            <person name="Silverstein K.A.T."/>
            <person name="Beckman K.B."/>
            <person name="Gohl D.M."/>
        </authorList>
    </citation>
    <scope>NUCLEOTIDE SEQUENCE</scope>
    <source>
        <strain evidence="1">Duluth1</strain>
        <tissue evidence="1">Whole animal</tissue>
    </source>
</reference>
<dbReference type="AlphaFoldDB" id="A0A9D4MHQ9"/>
<evidence type="ECO:0000313" key="2">
    <source>
        <dbReference type="Proteomes" id="UP000828390"/>
    </source>
</evidence>
<proteinExistence type="predicted"/>
<dbReference type="EMBL" id="JAIWYP010000001">
    <property type="protein sequence ID" value="KAH3876773.1"/>
    <property type="molecule type" value="Genomic_DNA"/>
</dbReference>